<protein>
    <submittedName>
        <fullName evidence="2">Uncharacterized protein</fullName>
    </submittedName>
</protein>
<organism evidence="2 3">
    <name type="scientific">Vitrella brassicaformis (strain CCMP3155)</name>
    <dbReference type="NCBI Taxonomy" id="1169540"/>
    <lineage>
        <taxon>Eukaryota</taxon>
        <taxon>Sar</taxon>
        <taxon>Alveolata</taxon>
        <taxon>Colpodellida</taxon>
        <taxon>Vitrellaceae</taxon>
        <taxon>Vitrella</taxon>
    </lineage>
</organism>
<name>A0A0G4FC52_VITBC</name>
<reference evidence="2 3" key="1">
    <citation type="submission" date="2014-11" db="EMBL/GenBank/DDBJ databases">
        <authorList>
            <person name="Zhu J."/>
            <person name="Qi W."/>
            <person name="Song R."/>
        </authorList>
    </citation>
    <scope>NUCLEOTIDE SEQUENCE [LARGE SCALE GENOMIC DNA]</scope>
</reference>
<proteinExistence type="predicted"/>
<evidence type="ECO:0000256" key="1">
    <source>
        <dbReference type="SAM" id="MobiDB-lite"/>
    </source>
</evidence>
<dbReference type="AlphaFoldDB" id="A0A0G4FC52"/>
<evidence type="ECO:0000313" key="3">
    <source>
        <dbReference type="Proteomes" id="UP000041254"/>
    </source>
</evidence>
<feature type="region of interest" description="Disordered" evidence="1">
    <location>
        <begin position="296"/>
        <end position="323"/>
    </location>
</feature>
<gene>
    <name evidence="2" type="ORF">Vbra_14901</name>
</gene>
<accession>A0A0G4FC52</accession>
<feature type="compositionally biased region" description="Basic and acidic residues" evidence="1">
    <location>
        <begin position="335"/>
        <end position="350"/>
    </location>
</feature>
<keyword evidence="3" id="KW-1185">Reference proteome</keyword>
<sequence length="460" mass="50796">MRYAYEPPKMPTHCDGCGAAYSLDHALNCGVGGLVIWRHNKVVDVLCDLSAKAWGESVVRKEVVIVEPEEGEKGVRTDMVVRGVWERQKHVSFDVCVMNADAPSYRKQSTASILKNKAKTKKAHHSRVCEDRSIHFTPLCVTVDGVWGREANGFFSRLVEKLRTKAAWADKSYGQGSFSSMGNKCCSFWTDPDPEPDCHFEPSLPVDERNLVFHNPTVPSFPTHRTGGGFGREPGLGLYGPPRRPEMSALGGRTGVPTFGSGYGFVTDCSYGFVTHTVGMPPQVDKQQTTKTMFDGAEAAKTDSRSPNVGSGERREWLVDMPGVADKQRCGLVGEDKQQPDKQQPDKQQPDKQQPSKTNTTEQGSHSHGVDLRPRVRVLGVRGVAESLQNNPILNAFAQEGDMEKLTREVENKMKNMPLPACLDGYVREDGDSEEQEADSAREINYSDGTGRQLKIAIRP</sequence>
<feature type="region of interest" description="Disordered" evidence="1">
    <location>
        <begin position="335"/>
        <end position="374"/>
    </location>
</feature>
<feature type="compositionally biased region" description="Polar residues" evidence="1">
    <location>
        <begin position="356"/>
        <end position="366"/>
    </location>
</feature>
<dbReference type="EMBL" id="CDMY01000402">
    <property type="protein sequence ID" value="CEM10192.1"/>
    <property type="molecule type" value="Genomic_DNA"/>
</dbReference>
<dbReference type="VEuPathDB" id="CryptoDB:Vbra_14901"/>
<dbReference type="Proteomes" id="UP000041254">
    <property type="component" value="Unassembled WGS sequence"/>
</dbReference>
<dbReference type="InParanoid" id="A0A0G4FC52"/>
<evidence type="ECO:0000313" key="2">
    <source>
        <dbReference type="EMBL" id="CEM10192.1"/>
    </source>
</evidence>